<evidence type="ECO:0000313" key="4">
    <source>
        <dbReference type="Proteomes" id="UP001150538"/>
    </source>
</evidence>
<evidence type="ECO:0000313" key="3">
    <source>
        <dbReference type="EMBL" id="KAJ1912457.1"/>
    </source>
</evidence>
<dbReference type="PANTHER" id="PTHR20923">
    <property type="entry name" value="BAT4 PROTEIN-RELATED"/>
    <property type="match status" value="1"/>
</dbReference>
<comment type="caution">
    <text evidence="3">The sequence shown here is derived from an EMBL/GenBank/DDBJ whole genome shotgun (WGS) entry which is preliminary data.</text>
</comment>
<dbReference type="InterPro" id="IPR039146">
    <property type="entry name" value="GPANK1"/>
</dbReference>
<accession>A0A9W8DNZ9</accession>
<name>A0A9W8DNZ9_9FUNG</name>
<dbReference type="AlphaFoldDB" id="A0A9W8DNZ9"/>
<dbReference type="SMART" id="SM00443">
    <property type="entry name" value="G_patch"/>
    <property type="match status" value="1"/>
</dbReference>
<dbReference type="InterPro" id="IPR000467">
    <property type="entry name" value="G_patch_dom"/>
</dbReference>
<dbReference type="Pfam" id="PF01585">
    <property type="entry name" value="G-patch"/>
    <property type="match status" value="1"/>
</dbReference>
<evidence type="ECO:0000256" key="1">
    <source>
        <dbReference type="SAM" id="MobiDB-lite"/>
    </source>
</evidence>
<dbReference type="EMBL" id="JANBPU010000343">
    <property type="protein sequence ID" value="KAJ1912457.1"/>
    <property type="molecule type" value="Genomic_DNA"/>
</dbReference>
<reference evidence="3" key="1">
    <citation type="submission" date="2022-07" db="EMBL/GenBank/DDBJ databases">
        <title>Phylogenomic reconstructions and comparative analyses of Kickxellomycotina fungi.</title>
        <authorList>
            <person name="Reynolds N.K."/>
            <person name="Stajich J.E."/>
            <person name="Barry K."/>
            <person name="Grigoriev I.V."/>
            <person name="Crous P."/>
            <person name="Smith M.E."/>
        </authorList>
    </citation>
    <scope>NUCLEOTIDE SEQUENCE</scope>
    <source>
        <strain evidence="3">NBRC 100468</strain>
    </source>
</reference>
<evidence type="ECO:0000259" key="2">
    <source>
        <dbReference type="PROSITE" id="PS50174"/>
    </source>
</evidence>
<gene>
    <name evidence="3" type="primary">GPANK1</name>
    <name evidence="3" type="ORF">H4219_005598</name>
</gene>
<dbReference type="PROSITE" id="PS50174">
    <property type="entry name" value="G_PATCH"/>
    <property type="match status" value="1"/>
</dbReference>
<dbReference type="PANTHER" id="PTHR20923:SF1">
    <property type="entry name" value="G PATCH DOMAIN AND ANKYRIN REPEAT-CONTAINING PROTEIN 1"/>
    <property type="match status" value="1"/>
</dbReference>
<feature type="region of interest" description="Disordered" evidence="1">
    <location>
        <begin position="130"/>
        <end position="171"/>
    </location>
</feature>
<proteinExistence type="predicted"/>
<dbReference type="OrthoDB" id="4822at2759"/>
<feature type="domain" description="G-patch" evidence="2">
    <location>
        <begin position="111"/>
        <end position="157"/>
    </location>
</feature>
<protein>
    <submittedName>
        <fullName evidence="3">G patch domain and ankyrin repeat-containing protein 1</fullName>
    </submittedName>
</protein>
<keyword evidence="4" id="KW-1185">Reference proteome</keyword>
<organism evidence="3 4">
    <name type="scientific">Mycoemilia scoparia</name>
    <dbReference type="NCBI Taxonomy" id="417184"/>
    <lineage>
        <taxon>Eukaryota</taxon>
        <taxon>Fungi</taxon>
        <taxon>Fungi incertae sedis</taxon>
        <taxon>Zoopagomycota</taxon>
        <taxon>Kickxellomycotina</taxon>
        <taxon>Kickxellomycetes</taxon>
        <taxon>Kickxellales</taxon>
        <taxon>Kickxellaceae</taxon>
        <taxon>Mycoemilia</taxon>
    </lineage>
</organism>
<sequence>MYQFTKFVKESAPKKDKKEDVKISQKTDSANIYASILKTPSTSARKKRKFTPRKSATNSEMKAVFCPHCNTSSTEQDWDIHVRSIGHLVASTSNSPSSTSQEPPVITHINSNNVGFQILEKMGWKYGSGLGQSEQGRKYPVPTKQNAGKSGIGTDIGEIKEPKPKTNPSTM</sequence>
<dbReference type="Proteomes" id="UP001150538">
    <property type="component" value="Unassembled WGS sequence"/>
</dbReference>
<dbReference type="GO" id="GO:0003676">
    <property type="term" value="F:nucleic acid binding"/>
    <property type="evidence" value="ECO:0007669"/>
    <property type="project" value="InterPro"/>
</dbReference>